<evidence type="ECO:0000256" key="1">
    <source>
        <dbReference type="ARBA" id="ARBA00003944"/>
    </source>
</evidence>
<protein>
    <submittedName>
        <fullName evidence="6">Flagellar hook-length control protein</fullName>
    </submittedName>
</protein>
<reference evidence="6 7" key="1">
    <citation type="submission" date="2019-05" db="EMBL/GenBank/DDBJ databases">
        <authorList>
            <consortium name="Pathogen Informatics"/>
        </authorList>
    </citation>
    <scope>NUCLEOTIDE SEQUENCE [LARGE SCALE GENOMIC DNA]</scope>
    <source>
        <strain evidence="6 7">NCTC12971</strain>
    </source>
</reference>
<dbReference type="GO" id="GO:0044780">
    <property type="term" value="P:bacterial-type flagellum assembly"/>
    <property type="evidence" value="ECO:0007669"/>
    <property type="project" value="InterPro"/>
</dbReference>
<keyword evidence="6" id="KW-0969">Cilium</keyword>
<sequence length="396" mass="40620">MNLTLLPMMTPAGDAATDGLTPAADSDALSSAFAQLLGERFRPAGQRADAPQLQTPAADAQPAPNGEALSRLLSTPERLATLANLTERMPTDAATTPDDEPESPPVAALKAQDAPDAATLQALLAMLPPTAAPLPDEQRAAAPPADHRPAANTPAPANALMTALHDDAAPPAERIATPAALRQTSAPQNSDAALPPATKPDAFSVERLALNGDGAPAPTPQHAIASPASGVQFTTPQPAAAPTAPAAPLLNAPLGSPEWQQALSQQVLMFQRGGQQSAELRLHPQELGSLQITLKLDDQQAQLHIASAHGQVRAAVEAAMPQLRHALAESGINLGQSSVGGDPSPQQSQQQTSQEHGRPSSYREQHGGAELPTEASAAPPALQALARAVDGVDIFA</sequence>
<dbReference type="GeneID" id="61766315"/>
<accession>A0A4U9HIW2</accession>
<dbReference type="Pfam" id="PF02120">
    <property type="entry name" value="Flg_hook"/>
    <property type="match status" value="1"/>
</dbReference>
<evidence type="ECO:0000256" key="2">
    <source>
        <dbReference type="ARBA" id="ARBA00009149"/>
    </source>
</evidence>
<dbReference type="PANTHER" id="PTHR37533">
    <property type="entry name" value="FLAGELLAR HOOK-LENGTH CONTROL PROTEIN"/>
    <property type="match status" value="1"/>
</dbReference>
<dbReference type="GO" id="GO:0009424">
    <property type="term" value="C:bacterial-type flagellum hook"/>
    <property type="evidence" value="ECO:0007669"/>
    <property type="project" value="InterPro"/>
</dbReference>
<dbReference type="PRINTS" id="PR01007">
    <property type="entry name" value="FLGHOOKFLIK"/>
</dbReference>
<dbReference type="Proteomes" id="UP000307968">
    <property type="component" value="Chromosome"/>
</dbReference>
<dbReference type="RefSeq" id="WP_054306783.1">
    <property type="nucleotide sequence ID" value="NZ_CAMIPJ010000001.1"/>
</dbReference>
<feature type="compositionally biased region" description="Low complexity" evidence="4">
    <location>
        <begin position="335"/>
        <end position="354"/>
    </location>
</feature>
<dbReference type="InterPro" id="IPR021136">
    <property type="entry name" value="Flagellar_hook_control-like_C"/>
</dbReference>
<evidence type="ECO:0000313" key="7">
    <source>
        <dbReference type="Proteomes" id="UP000307968"/>
    </source>
</evidence>
<name>A0A4U9HIW2_SERRU</name>
<evidence type="ECO:0000256" key="3">
    <source>
        <dbReference type="ARBA" id="ARBA00022795"/>
    </source>
</evidence>
<evidence type="ECO:0000259" key="5">
    <source>
        <dbReference type="Pfam" id="PF02120"/>
    </source>
</evidence>
<organism evidence="6 7">
    <name type="scientific">Serratia rubidaea</name>
    <name type="common">Serratia marinorubra</name>
    <dbReference type="NCBI Taxonomy" id="61652"/>
    <lineage>
        <taxon>Bacteria</taxon>
        <taxon>Pseudomonadati</taxon>
        <taxon>Pseudomonadota</taxon>
        <taxon>Gammaproteobacteria</taxon>
        <taxon>Enterobacterales</taxon>
        <taxon>Yersiniaceae</taxon>
        <taxon>Serratia</taxon>
    </lineage>
</organism>
<proteinExistence type="inferred from homology"/>
<dbReference type="PANTHER" id="PTHR37533:SF2">
    <property type="entry name" value="FLAGELLAR HOOK-LENGTH CONTROL PROTEIN"/>
    <property type="match status" value="1"/>
</dbReference>
<feature type="domain" description="Flagellar hook-length control protein-like C-terminal" evidence="5">
    <location>
        <begin position="265"/>
        <end position="347"/>
    </location>
</feature>
<evidence type="ECO:0000256" key="4">
    <source>
        <dbReference type="SAM" id="MobiDB-lite"/>
    </source>
</evidence>
<evidence type="ECO:0000313" key="6">
    <source>
        <dbReference type="EMBL" id="VTP63987.1"/>
    </source>
</evidence>
<dbReference type="InterPro" id="IPR001635">
    <property type="entry name" value="Flag_hook_Flik"/>
</dbReference>
<feature type="compositionally biased region" description="Basic and acidic residues" evidence="4">
    <location>
        <begin position="355"/>
        <end position="367"/>
    </location>
</feature>
<comment type="function">
    <text evidence="1">Controls the length of the flagellar hook.</text>
</comment>
<feature type="region of interest" description="Disordered" evidence="4">
    <location>
        <begin position="40"/>
        <end position="71"/>
    </location>
</feature>
<keyword evidence="3" id="KW-1005">Bacterial flagellum biogenesis</keyword>
<feature type="region of interest" description="Disordered" evidence="4">
    <location>
        <begin position="132"/>
        <end position="154"/>
    </location>
</feature>
<feature type="region of interest" description="Disordered" evidence="4">
    <location>
        <begin position="1"/>
        <end position="24"/>
    </location>
</feature>
<dbReference type="AlphaFoldDB" id="A0A4U9HIW2"/>
<keyword evidence="6" id="KW-0282">Flagellum</keyword>
<dbReference type="EMBL" id="LR590463">
    <property type="protein sequence ID" value="VTP63987.1"/>
    <property type="molecule type" value="Genomic_DNA"/>
</dbReference>
<dbReference type="InterPro" id="IPR052563">
    <property type="entry name" value="FliK"/>
</dbReference>
<dbReference type="InterPro" id="IPR038610">
    <property type="entry name" value="FliK-like_C_sf"/>
</dbReference>
<dbReference type="Gene3D" id="3.30.750.140">
    <property type="match status" value="1"/>
</dbReference>
<feature type="region of interest" description="Disordered" evidence="4">
    <location>
        <begin position="333"/>
        <end position="378"/>
    </location>
</feature>
<gene>
    <name evidence="6" type="primary">fliK</name>
    <name evidence="6" type="ORF">NCTC12971_03453</name>
</gene>
<dbReference type="CDD" id="cd17470">
    <property type="entry name" value="T3SS_Flik_C"/>
    <property type="match status" value="1"/>
</dbReference>
<keyword evidence="6" id="KW-0966">Cell projection</keyword>
<comment type="similarity">
    <text evidence="2">Belongs to the FliK family.</text>
</comment>